<accession>A0AAV4MX77</accession>
<evidence type="ECO:0000313" key="2">
    <source>
        <dbReference type="Proteomes" id="UP001054945"/>
    </source>
</evidence>
<gene>
    <name evidence="1" type="ORF">CEXT_788901</name>
</gene>
<comment type="caution">
    <text evidence="1">The sequence shown here is derived from an EMBL/GenBank/DDBJ whole genome shotgun (WGS) entry which is preliminary data.</text>
</comment>
<proteinExistence type="predicted"/>
<dbReference type="EMBL" id="BPLR01002673">
    <property type="protein sequence ID" value="GIX76560.1"/>
    <property type="molecule type" value="Genomic_DNA"/>
</dbReference>
<organism evidence="1 2">
    <name type="scientific">Caerostris extrusa</name>
    <name type="common">Bark spider</name>
    <name type="synonym">Caerostris bankana</name>
    <dbReference type="NCBI Taxonomy" id="172846"/>
    <lineage>
        <taxon>Eukaryota</taxon>
        <taxon>Metazoa</taxon>
        <taxon>Ecdysozoa</taxon>
        <taxon>Arthropoda</taxon>
        <taxon>Chelicerata</taxon>
        <taxon>Arachnida</taxon>
        <taxon>Araneae</taxon>
        <taxon>Araneomorphae</taxon>
        <taxon>Entelegynae</taxon>
        <taxon>Araneoidea</taxon>
        <taxon>Araneidae</taxon>
        <taxon>Caerostris</taxon>
    </lineage>
</organism>
<keyword evidence="2" id="KW-1185">Reference proteome</keyword>
<reference evidence="1 2" key="1">
    <citation type="submission" date="2021-06" db="EMBL/GenBank/DDBJ databases">
        <title>Caerostris extrusa draft genome.</title>
        <authorList>
            <person name="Kono N."/>
            <person name="Arakawa K."/>
        </authorList>
    </citation>
    <scope>NUCLEOTIDE SEQUENCE [LARGE SCALE GENOMIC DNA]</scope>
</reference>
<protein>
    <submittedName>
        <fullName evidence="1">Uncharacterized protein</fullName>
    </submittedName>
</protein>
<sequence>MDDVHKKYLSNGRCAQNTCPMDDVHKILVQWTMCTKYLSNGRCAQNTCPMDDVHKMLVQWTMCTNACQWTTVCAQKCLSIGRRCVHKNTCPLDDGVCTKILVHWTAMCAQNTCPIGSI</sequence>
<dbReference type="Proteomes" id="UP001054945">
    <property type="component" value="Unassembled WGS sequence"/>
</dbReference>
<dbReference type="AlphaFoldDB" id="A0AAV4MX77"/>
<evidence type="ECO:0000313" key="1">
    <source>
        <dbReference type="EMBL" id="GIX76560.1"/>
    </source>
</evidence>
<name>A0AAV4MX77_CAEEX</name>